<feature type="transmembrane region" description="Helical" evidence="13">
    <location>
        <begin position="263"/>
        <end position="287"/>
    </location>
</feature>
<dbReference type="GO" id="GO:0034702">
    <property type="term" value="C:monoatomic ion channel complex"/>
    <property type="evidence" value="ECO:0007669"/>
    <property type="project" value="UniProtKB-KW"/>
</dbReference>
<evidence type="ECO:0000256" key="3">
    <source>
        <dbReference type="ARBA" id="ARBA00022475"/>
    </source>
</evidence>
<dbReference type="GO" id="GO:0042391">
    <property type="term" value="P:regulation of membrane potential"/>
    <property type="evidence" value="ECO:0000318"/>
    <property type="project" value="GO_Central"/>
</dbReference>
<dbReference type="AlphaFoldDB" id="A7RND2"/>
<dbReference type="Proteomes" id="UP000001593">
    <property type="component" value="Unassembled WGS sequence"/>
</dbReference>
<dbReference type="Gene3D" id="1.10.287.70">
    <property type="match status" value="1"/>
</dbReference>
<name>A7RND2_NEMVE</name>
<dbReference type="PRINTS" id="PR01470">
    <property type="entry name" value="ERGCHANNEL"/>
</dbReference>
<proteinExistence type="predicted"/>
<feature type="transmembrane region" description="Helical" evidence="13">
    <location>
        <begin position="29"/>
        <end position="50"/>
    </location>
</feature>
<dbReference type="GO" id="GO:0005242">
    <property type="term" value="F:inward rectifier potassium channel activity"/>
    <property type="evidence" value="ECO:0000318"/>
    <property type="project" value="GO_Central"/>
</dbReference>
<dbReference type="SUPFAM" id="SSF81324">
    <property type="entry name" value="Voltage-gated potassium channels"/>
    <property type="match status" value="1"/>
</dbReference>
<dbReference type="InterPro" id="IPR018490">
    <property type="entry name" value="cNMP-bd_dom_sf"/>
</dbReference>
<dbReference type="InterPro" id="IPR003967">
    <property type="entry name" value="K_chnl_volt-dep_ERG"/>
</dbReference>
<evidence type="ECO:0000256" key="4">
    <source>
        <dbReference type="ARBA" id="ARBA00022538"/>
    </source>
</evidence>
<dbReference type="InterPro" id="IPR014710">
    <property type="entry name" value="RmlC-like_jellyroll"/>
</dbReference>
<accession>A7RND2</accession>
<keyword evidence="2" id="KW-0813">Transport</keyword>
<feature type="transmembrane region" description="Helical" evidence="13">
    <location>
        <begin position="70"/>
        <end position="90"/>
    </location>
</feature>
<dbReference type="Gene3D" id="1.10.1200.260">
    <property type="match status" value="1"/>
</dbReference>
<gene>
    <name evidence="15" type="ORF">NEMVEDRAFT_v1g160889</name>
</gene>
<keyword evidence="9 13" id="KW-1133">Transmembrane helix</keyword>
<evidence type="ECO:0000256" key="5">
    <source>
        <dbReference type="ARBA" id="ARBA00022692"/>
    </source>
</evidence>
<keyword evidence="12" id="KW-0407">Ion channel</keyword>
<protein>
    <recommendedName>
        <fullName evidence="14">Cyclic nucleotide-binding domain-containing protein</fullName>
    </recommendedName>
</protein>
<dbReference type="Pfam" id="PF00520">
    <property type="entry name" value="Ion_trans"/>
    <property type="match status" value="1"/>
</dbReference>
<dbReference type="PANTHER" id="PTHR10217">
    <property type="entry name" value="VOLTAGE AND LIGAND GATED POTASSIUM CHANNEL"/>
    <property type="match status" value="1"/>
</dbReference>
<dbReference type="OMA" id="CKIMCIL"/>
<dbReference type="FunFam" id="1.10.287.70:FF:000366">
    <property type="entry name" value="Predicted protein"/>
    <property type="match status" value="1"/>
</dbReference>
<keyword evidence="11 13" id="KW-0472">Membrane</keyword>
<keyword evidence="5 13" id="KW-0812">Transmembrane</keyword>
<dbReference type="InParanoid" id="A7RND2"/>
<reference evidence="15 16" key="1">
    <citation type="journal article" date="2007" name="Science">
        <title>Sea anemone genome reveals ancestral eumetazoan gene repertoire and genomic organization.</title>
        <authorList>
            <person name="Putnam N.H."/>
            <person name="Srivastava M."/>
            <person name="Hellsten U."/>
            <person name="Dirks B."/>
            <person name="Chapman J."/>
            <person name="Salamov A."/>
            <person name="Terry A."/>
            <person name="Shapiro H."/>
            <person name="Lindquist E."/>
            <person name="Kapitonov V.V."/>
            <person name="Jurka J."/>
            <person name="Genikhovich G."/>
            <person name="Grigoriev I.V."/>
            <person name="Lucas S.M."/>
            <person name="Steele R.E."/>
            <person name="Finnerty J.R."/>
            <person name="Technau U."/>
            <person name="Martindale M.Q."/>
            <person name="Rokhsar D.S."/>
        </authorList>
    </citation>
    <scope>NUCLEOTIDE SEQUENCE [LARGE SCALE GENOMIC DNA]</scope>
    <source>
        <strain evidence="16">CH2 X CH6</strain>
    </source>
</reference>
<feature type="domain" description="Cyclic nucleotide-binding" evidence="14">
    <location>
        <begin position="366"/>
        <end position="430"/>
    </location>
</feature>
<keyword evidence="16" id="KW-1185">Reference proteome</keyword>
<evidence type="ECO:0000259" key="14">
    <source>
        <dbReference type="PROSITE" id="PS50042"/>
    </source>
</evidence>
<dbReference type="HOGENOM" id="CLU_005746_2_1_1"/>
<dbReference type="InterPro" id="IPR003938">
    <property type="entry name" value="K_chnl_volt-dep_EAG/ELK/ERG"/>
</dbReference>
<evidence type="ECO:0000256" key="13">
    <source>
        <dbReference type="SAM" id="Phobius"/>
    </source>
</evidence>
<evidence type="ECO:0000256" key="10">
    <source>
        <dbReference type="ARBA" id="ARBA00023065"/>
    </source>
</evidence>
<keyword evidence="6" id="KW-0631">Potassium channel</keyword>
<dbReference type="PROSITE" id="PS50042">
    <property type="entry name" value="CNMP_BINDING_3"/>
    <property type="match status" value="1"/>
</dbReference>
<dbReference type="PRINTS" id="PR01463">
    <property type="entry name" value="EAGCHANLFMLY"/>
</dbReference>
<keyword evidence="7" id="KW-0851">Voltage-gated channel</keyword>
<dbReference type="GO" id="GO:0071805">
    <property type="term" value="P:potassium ion transmembrane transport"/>
    <property type="evidence" value="ECO:0000318"/>
    <property type="project" value="GO_Central"/>
</dbReference>
<evidence type="ECO:0000256" key="8">
    <source>
        <dbReference type="ARBA" id="ARBA00022958"/>
    </source>
</evidence>
<dbReference type="InterPro" id="IPR050818">
    <property type="entry name" value="KCNH_animal-type"/>
</dbReference>
<sequence length="495" mass="57026">MSLNPTSTSRTQAKIHPWTIRHDSLFKAIWDWLILILVMYTAIEIPYTVVFSLPYQVIKENTPIWFLSDVTPLHVCNLWVDLMFIVDIFINFRSTYVAQDSDEIISNPKNIVLHYLKTWFVVDFFAAIPFEFMINPTKEGAATLMGLFKTARLLRLVRVARKLDRYSEYGLAVVVLLTCLFMLLAHWLACIWHAIGHHEIHNTNGWIWLLAMEGKNALKYNASDHTTWPNVNSRYVTSLYFTLTSLTTVGFGNVSPNTNAEKAFSVCVMLVGALFYAAIFGNMTAIIQRLYSRTSRFHRDLRVIEEFSKFNKVPPSLRDDLEEFFRHEWIYTKGVDVDHVLKRFPECLQADVRHHLHKKLFNECMAFANADDGCLRALSLRFTIQHFLPGHFVVKQGDQIDRLLFLVKGSIEVIKDKETCLVLGKGDTISCDYSSINSSYIPKANASLLIQTHSEIHSITWSDLLIVLKAYPTFQEDFLDHLELAYNLGNIDEVK</sequence>
<evidence type="ECO:0000313" key="15">
    <source>
        <dbReference type="EMBL" id="EDO47043.1"/>
    </source>
</evidence>
<keyword evidence="3" id="KW-1003">Cell membrane</keyword>
<dbReference type="KEGG" id="nve:5519270"/>
<dbReference type="PhylomeDB" id="A7RND2"/>
<dbReference type="EMBL" id="DS469522">
    <property type="protein sequence ID" value="EDO47043.1"/>
    <property type="molecule type" value="Genomic_DNA"/>
</dbReference>
<keyword evidence="4" id="KW-0633">Potassium transport</keyword>
<dbReference type="InterPro" id="IPR000595">
    <property type="entry name" value="cNMP-bd_dom"/>
</dbReference>
<evidence type="ECO:0000256" key="2">
    <source>
        <dbReference type="ARBA" id="ARBA00022448"/>
    </source>
</evidence>
<evidence type="ECO:0000313" key="16">
    <source>
        <dbReference type="Proteomes" id="UP000001593"/>
    </source>
</evidence>
<dbReference type="PANTHER" id="PTHR10217:SF548">
    <property type="entry name" value="GH12235P"/>
    <property type="match status" value="1"/>
</dbReference>
<dbReference type="eggNOG" id="KOG0498">
    <property type="taxonomic scope" value="Eukaryota"/>
</dbReference>
<feature type="transmembrane region" description="Helical" evidence="13">
    <location>
        <begin position="169"/>
        <end position="195"/>
    </location>
</feature>
<organism evidence="15 16">
    <name type="scientific">Nematostella vectensis</name>
    <name type="common">Starlet sea anemone</name>
    <dbReference type="NCBI Taxonomy" id="45351"/>
    <lineage>
        <taxon>Eukaryota</taxon>
        <taxon>Metazoa</taxon>
        <taxon>Cnidaria</taxon>
        <taxon>Anthozoa</taxon>
        <taxon>Hexacorallia</taxon>
        <taxon>Actiniaria</taxon>
        <taxon>Edwardsiidae</taxon>
        <taxon>Nematostella</taxon>
    </lineage>
</organism>
<dbReference type="InterPro" id="IPR005821">
    <property type="entry name" value="Ion_trans_dom"/>
</dbReference>
<dbReference type="CDD" id="cd00038">
    <property type="entry name" value="CAP_ED"/>
    <property type="match status" value="1"/>
</dbReference>
<dbReference type="OrthoDB" id="432483at2759"/>
<dbReference type="Gene3D" id="2.60.120.10">
    <property type="entry name" value="Jelly Rolls"/>
    <property type="match status" value="1"/>
</dbReference>
<keyword evidence="8" id="KW-0630">Potassium</keyword>
<evidence type="ECO:0000256" key="1">
    <source>
        <dbReference type="ARBA" id="ARBA00004651"/>
    </source>
</evidence>
<keyword evidence="10" id="KW-0406">Ion transport</keyword>
<evidence type="ECO:0000256" key="9">
    <source>
        <dbReference type="ARBA" id="ARBA00022989"/>
    </source>
</evidence>
<evidence type="ECO:0000256" key="7">
    <source>
        <dbReference type="ARBA" id="ARBA00022882"/>
    </source>
</evidence>
<comment type="subcellular location">
    <subcellularLocation>
        <location evidence="1">Cell membrane</location>
        <topology evidence="1">Multi-pass membrane protein</topology>
    </subcellularLocation>
</comment>
<dbReference type="SUPFAM" id="SSF51206">
    <property type="entry name" value="cAMP-binding domain-like"/>
    <property type="match status" value="1"/>
</dbReference>
<dbReference type="GO" id="GO:0005886">
    <property type="term" value="C:plasma membrane"/>
    <property type="evidence" value="ECO:0000318"/>
    <property type="project" value="GO_Central"/>
</dbReference>
<evidence type="ECO:0000256" key="12">
    <source>
        <dbReference type="ARBA" id="ARBA00023303"/>
    </source>
</evidence>
<evidence type="ECO:0000256" key="6">
    <source>
        <dbReference type="ARBA" id="ARBA00022826"/>
    </source>
</evidence>
<evidence type="ECO:0000256" key="11">
    <source>
        <dbReference type="ARBA" id="ARBA00023136"/>
    </source>
</evidence>
<dbReference type="FunFam" id="2.60.120.10:FF:000403">
    <property type="entry name" value="Predicted protein"/>
    <property type="match status" value="1"/>
</dbReference>